<dbReference type="InterPro" id="IPR036034">
    <property type="entry name" value="PDZ_sf"/>
</dbReference>
<name>A0A916SYC6_9SPHN</name>
<evidence type="ECO:0000256" key="1">
    <source>
        <dbReference type="SAM" id="SignalP"/>
    </source>
</evidence>
<accession>A0A916SYC6</accession>
<dbReference type="InterPro" id="IPR001478">
    <property type="entry name" value="PDZ"/>
</dbReference>
<dbReference type="Pfam" id="PF17899">
    <property type="entry name" value="Peptidase_M61_N"/>
    <property type="match status" value="1"/>
</dbReference>
<comment type="caution">
    <text evidence="3">The sequence shown here is derived from an EMBL/GenBank/DDBJ whole genome shotgun (WGS) entry which is preliminary data.</text>
</comment>
<dbReference type="InterPro" id="IPR024191">
    <property type="entry name" value="Peptidase_M61"/>
</dbReference>
<organism evidence="3 4">
    <name type="scientific">Sphingomonas metalli</name>
    <dbReference type="NCBI Taxonomy" id="1779358"/>
    <lineage>
        <taxon>Bacteria</taxon>
        <taxon>Pseudomonadati</taxon>
        <taxon>Pseudomonadota</taxon>
        <taxon>Alphaproteobacteria</taxon>
        <taxon>Sphingomonadales</taxon>
        <taxon>Sphingomonadaceae</taxon>
        <taxon>Sphingomonas</taxon>
    </lineage>
</organism>
<dbReference type="Pfam" id="PF00595">
    <property type="entry name" value="PDZ"/>
    <property type="match status" value="1"/>
</dbReference>
<feature type="chain" id="PRO_5036964353" evidence="1">
    <location>
        <begin position="21"/>
        <end position="639"/>
    </location>
</feature>
<feature type="signal peptide" evidence="1">
    <location>
        <begin position="1"/>
        <end position="20"/>
    </location>
</feature>
<evidence type="ECO:0000313" key="4">
    <source>
        <dbReference type="Proteomes" id="UP000623067"/>
    </source>
</evidence>
<dbReference type="InterPro" id="IPR027268">
    <property type="entry name" value="Peptidase_M4/M1_CTD_sf"/>
</dbReference>
<dbReference type="EMBL" id="BMIH01000001">
    <property type="protein sequence ID" value="GGB19714.1"/>
    <property type="molecule type" value="Genomic_DNA"/>
</dbReference>
<dbReference type="AlphaFoldDB" id="A0A916SYC6"/>
<evidence type="ECO:0000259" key="2">
    <source>
        <dbReference type="PROSITE" id="PS50106"/>
    </source>
</evidence>
<dbReference type="Proteomes" id="UP000623067">
    <property type="component" value="Unassembled WGS sequence"/>
</dbReference>
<dbReference type="InterPro" id="IPR007963">
    <property type="entry name" value="Peptidase_M61_catalytic"/>
</dbReference>
<sequence>MTLKTVAVSLLALSAAIAQAQVPAGNSAPRPVPFVDTIPAPQDTPYPGTITLDVDATDTDRGIFRVKETIPVAQAGHMALLYPKWLPGAHSPRGEIEKLAGLVIRANGRIVPWTRDPVDVFAFHIDVPQGTRQLDLEFQFLSATKSDQGRIMVTPTMISLEPNLVSLYPAGYFTRQIPIQMNVKYPAGWTAAGALPARANGSAYAYQKTNYEILVDSPILAGKYGKTWALSPRVDLNVFADDPAELTAATTEQIDAHRRLVDQAVKTFGAQHYDKYEFLLSISDQLGGIGLEHHRSSENGVNPGYFKDWENSVTRRNLLPHEFSHSWDGKFRRGADLWTPDFRTPMRNSLLWVYEGQTQFWGYVLQARSGIVSKQDTLDAYAAILAVYDTARARQWRNLVDTTNDPIISARKPKGWTSWQRSEDYYNEGLMVWMEVDAMLRRQSNGARSIDDFARAFFGIRDGDWGEVTYTFDDVARTLNAIQPYDWSGFLQRRLTETGQPAPTQGFAMNGYKLVYTAEPTGYFTKLEKPRGTDLSYSAGLVADKDGVVTAVIWDSPAFKAGIDVGTTIVGVNGEAFSGDRLKAAVAGAKGTKEPIRLLVRNEARLRDLAIDYHDGPRYPRLEKVGTGEGGLDRLLAPR</sequence>
<keyword evidence="4" id="KW-1185">Reference proteome</keyword>
<dbReference type="Gene3D" id="2.30.42.10">
    <property type="match status" value="1"/>
</dbReference>
<dbReference type="InterPro" id="IPR040756">
    <property type="entry name" value="Peptidase_M61_N"/>
</dbReference>
<reference evidence="3" key="1">
    <citation type="journal article" date="2014" name="Int. J. Syst. Evol. Microbiol.">
        <title>Complete genome sequence of Corynebacterium casei LMG S-19264T (=DSM 44701T), isolated from a smear-ripened cheese.</title>
        <authorList>
            <consortium name="US DOE Joint Genome Institute (JGI-PGF)"/>
            <person name="Walter F."/>
            <person name="Albersmeier A."/>
            <person name="Kalinowski J."/>
            <person name="Ruckert C."/>
        </authorList>
    </citation>
    <scope>NUCLEOTIDE SEQUENCE</scope>
    <source>
        <strain evidence="3">CGMCC 1.15330</strain>
    </source>
</reference>
<protein>
    <submittedName>
        <fullName evidence="3">Peptidase M61</fullName>
    </submittedName>
</protein>
<dbReference type="Pfam" id="PF05299">
    <property type="entry name" value="Peptidase_M61"/>
    <property type="match status" value="1"/>
</dbReference>
<gene>
    <name evidence="3" type="ORF">GCM10011380_06590</name>
</gene>
<dbReference type="RefSeq" id="WP_188657208.1">
    <property type="nucleotide sequence ID" value="NZ_BMIH01000001.1"/>
</dbReference>
<dbReference type="Gene3D" id="1.10.390.10">
    <property type="entry name" value="Neutral Protease Domain 2"/>
    <property type="match status" value="1"/>
</dbReference>
<dbReference type="PROSITE" id="PS50106">
    <property type="entry name" value="PDZ"/>
    <property type="match status" value="1"/>
</dbReference>
<reference evidence="3" key="2">
    <citation type="submission" date="2020-09" db="EMBL/GenBank/DDBJ databases">
        <authorList>
            <person name="Sun Q."/>
            <person name="Zhou Y."/>
        </authorList>
    </citation>
    <scope>NUCLEOTIDE SEQUENCE</scope>
    <source>
        <strain evidence="3">CGMCC 1.15330</strain>
    </source>
</reference>
<dbReference type="Gene3D" id="2.60.40.3650">
    <property type="match status" value="1"/>
</dbReference>
<feature type="domain" description="PDZ" evidence="2">
    <location>
        <begin position="524"/>
        <end position="604"/>
    </location>
</feature>
<evidence type="ECO:0000313" key="3">
    <source>
        <dbReference type="EMBL" id="GGB19714.1"/>
    </source>
</evidence>
<proteinExistence type="predicted"/>
<dbReference type="PIRSF" id="PIRSF016493">
    <property type="entry name" value="Glycyl_aminpptds"/>
    <property type="match status" value="1"/>
</dbReference>
<dbReference type="SUPFAM" id="SSF50156">
    <property type="entry name" value="PDZ domain-like"/>
    <property type="match status" value="1"/>
</dbReference>
<keyword evidence="1" id="KW-0732">Signal</keyword>